<dbReference type="Proteomes" id="UP001157418">
    <property type="component" value="Unassembled WGS sequence"/>
</dbReference>
<keyword evidence="1" id="KW-0812">Transmembrane</keyword>
<accession>A0AAU9LDZ6</accession>
<keyword evidence="1" id="KW-0472">Membrane</keyword>
<proteinExistence type="predicted"/>
<keyword evidence="1" id="KW-1133">Transmembrane helix</keyword>
<gene>
    <name evidence="2" type="ORF">LVIROSA_LOCUS552</name>
</gene>
<keyword evidence="3" id="KW-1185">Reference proteome</keyword>
<protein>
    <submittedName>
        <fullName evidence="2">Uncharacterized protein</fullName>
    </submittedName>
</protein>
<evidence type="ECO:0000256" key="1">
    <source>
        <dbReference type="SAM" id="Phobius"/>
    </source>
</evidence>
<sequence>MDAPRFSARSQTCTLFSAPTVDVATSSALIHNGNPSETTSILILLLFTLHGLSVAYLSGRRSPSGLIYGTYTQDDIDALRALAEEPGIIDIFLTYPSYLFHSILFLIVTWVMILYHKKSSPGTMLQDLRVY</sequence>
<feature type="transmembrane region" description="Helical" evidence="1">
    <location>
        <begin position="41"/>
        <end position="59"/>
    </location>
</feature>
<feature type="transmembrane region" description="Helical" evidence="1">
    <location>
        <begin position="98"/>
        <end position="115"/>
    </location>
</feature>
<reference evidence="2 3" key="1">
    <citation type="submission" date="2022-01" db="EMBL/GenBank/DDBJ databases">
        <authorList>
            <person name="Xiong W."/>
            <person name="Schranz E."/>
        </authorList>
    </citation>
    <scope>NUCLEOTIDE SEQUENCE [LARGE SCALE GENOMIC DNA]</scope>
</reference>
<evidence type="ECO:0000313" key="3">
    <source>
        <dbReference type="Proteomes" id="UP001157418"/>
    </source>
</evidence>
<name>A0AAU9LDZ6_9ASTR</name>
<dbReference type="EMBL" id="CAKMRJ010000001">
    <property type="protein sequence ID" value="CAH1412542.1"/>
    <property type="molecule type" value="Genomic_DNA"/>
</dbReference>
<organism evidence="2 3">
    <name type="scientific">Lactuca virosa</name>
    <dbReference type="NCBI Taxonomy" id="75947"/>
    <lineage>
        <taxon>Eukaryota</taxon>
        <taxon>Viridiplantae</taxon>
        <taxon>Streptophyta</taxon>
        <taxon>Embryophyta</taxon>
        <taxon>Tracheophyta</taxon>
        <taxon>Spermatophyta</taxon>
        <taxon>Magnoliopsida</taxon>
        <taxon>eudicotyledons</taxon>
        <taxon>Gunneridae</taxon>
        <taxon>Pentapetalae</taxon>
        <taxon>asterids</taxon>
        <taxon>campanulids</taxon>
        <taxon>Asterales</taxon>
        <taxon>Asteraceae</taxon>
        <taxon>Cichorioideae</taxon>
        <taxon>Cichorieae</taxon>
        <taxon>Lactucinae</taxon>
        <taxon>Lactuca</taxon>
    </lineage>
</organism>
<evidence type="ECO:0000313" key="2">
    <source>
        <dbReference type="EMBL" id="CAH1412542.1"/>
    </source>
</evidence>
<dbReference type="AlphaFoldDB" id="A0AAU9LDZ6"/>
<comment type="caution">
    <text evidence="2">The sequence shown here is derived from an EMBL/GenBank/DDBJ whole genome shotgun (WGS) entry which is preliminary data.</text>
</comment>